<accession>A0A5B7I114</accession>
<name>A0A5B7I114_PORTR</name>
<reference evidence="2 3" key="1">
    <citation type="submission" date="2019-05" db="EMBL/GenBank/DDBJ databases">
        <title>Another draft genome of Portunus trituberculatus and its Hox gene families provides insights of decapod evolution.</title>
        <authorList>
            <person name="Jeong J.-H."/>
            <person name="Song I."/>
            <person name="Kim S."/>
            <person name="Choi T."/>
            <person name="Kim D."/>
            <person name="Ryu S."/>
            <person name="Kim W."/>
        </authorList>
    </citation>
    <scope>NUCLEOTIDE SEQUENCE [LARGE SCALE GENOMIC DNA]</scope>
    <source>
        <tissue evidence="2">Muscle</tissue>
    </source>
</reference>
<dbReference type="EMBL" id="VSRR010041554">
    <property type="protein sequence ID" value="MPC75636.1"/>
    <property type="molecule type" value="Genomic_DNA"/>
</dbReference>
<dbReference type="Proteomes" id="UP000324222">
    <property type="component" value="Unassembled WGS sequence"/>
</dbReference>
<protein>
    <submittedName>
        <fullName evidence="2">Uncharacterized protein</fullName>
    </submittedName>
</protein>
<sequence length="21" mass="2406">MRGFRITIRTANQGPRSFSPL</sequence>
<proteinExistence type="predicted"/>
<feature type="compositionally biased region" description="Polar residues" evidence="1">
    <location>
        <begin position="9"/>
        <end position="21"/>
    </location>
</feature>
<comment type="caution">
    <text evidence="2">The sequence shown here is derived from an EMBL/GenBank/DDBJ whole genome shotgun (WGS) entry which is preliminary data.</text>
</comment>
<feature type="region of interest" description="Disordered" evidence="1">
    <location>
        <begin position="1"/>
        <end position="21"/>
    </location>
</feature>
<dbReference type="AlphaFoldDB" id="A0A5B7I114"/>
<evidence type="ECO:0000313" key="3">
    <source>
        <dbReference type="Proteomes" id="UP000324222"/>
    </source>
</evidence>
<gene>
    <name evidence="2" type="ORF">E2C01_070029</name>
</gene>
<organism evidence="2 3">
    <name type="scientific">Portunus trituberculatus</name>
    <name type="common">Swimming crab</name>
    <name type="synonym">Neptunus trituberculatus</name>
    <dbReference type="NCBI Taxonomy" id="210409"/>
    <lineage>
        <taxon>Eukaryota</taxon>
        <taxon>Metazoa</taxon>
        <taxon>Ecdysozoa</taxon>
        <taxon>Arthropoda</taxon>
        <taxon>Crustacea</taxon>
        <taxon>Multicrustacea</taxon>
        <taxon>Malacostraca</taxon>
        <taxon>Eumalacostraca</taxon>
        <taxon>Eucarida</taxon>
        <taxon>Decapoda</taxon>
        <taxon>Pleocyemata</taxon>
        <taxon>Brachyura</taxon>
        <taxon>Eubrachyura</taxon>
        <taxon>Portunoidea</taxon>
        <taxon>Portunidae</taxon>
        <taxon>Portuninae</taxon>
        <taxon>Portunus</taxon>
    </lineage>
</organism>
<evidence type="ECO:0000256" key="1">
    <source>
        <dbReference type="SAM" id="MobiDB-lite"/>
    </source>
</evidence>
<evidence type="ECO:0000313" key="2">
    <source>
        <dbReference type="EMBL" id="MPC75636.1"/>
    </source>
</evidence>
<keyword evidence="3" id="KW-1185">Reference proteome</keyword>